<name>A0A438GWI0_VITVI</name>
<dbReference type="InterPro" id="IPR036291">
    <property type="entry name" value="NAD(P)-bd_dom_sf"/>
</dbReference>
<evidence type="ECO:0000256" key="2">
    <source>
        <dbReference type="ARBA" id="ARBA00023002"/>
    </source>
</evidence>
<reference evidence="3 4" key="1">
    <citation type="journal article" date="2018" name="PLoS Genet.">
        <title>Population sequencing reveals clonal diversity and ancestral inbreeding in the grapevine cultivar Chardonnay.</title>
        <authorList>
            <person name="Roach M.J."/>
            <person name="Johnson D.L."/>
            <person name="Bohlmann J."/>
            <person name="van Vuuren H.J."/>
            <person name="Jones S.J."/>
            <person name="Pretorius I.S."/>
            <person name="Schmidt S.A."/>
            <person name="Borneman A.R."/>
        </authorList>
    </citation>
    <scope>NUCLEOTIDE SEQUENCE [LARGE SCALE GENOMIC DNA]</scope>
    <source>
        <strain evidence="4">cv. Chardonnay</strain>
        <tissue evidence="3">Leaf</tissue>
    </source>
</reference>
<dbReference type="GO" id="GO:0016491">
    <property type="term" value="F:oxidoreductase activity"/>
    <property type="evidence" value="ECO:0007669"/>
    <property type="project" value="UniProtKB-KW"/>
</dbReference>
<comment type="caution">
    <text evidence="3">The sequence shown here is derived from an EMBL/GenBank/DDBJ whole genome shotgun (WGS) entry which is preliminary data.</text>
</comment>
<dbReference type="SUPFAM" id="SSF51735">
    <property type="entry name" value="NAD(P)-binding Rossmann-fold domains"/>
    <property type="match status" value="1"/>
</dbReference>
<dbReference type="InterPro" id="IPR050425">
    <property type="entry name" value="NAD(P)_dehydrat-like"/>
</dbReference>
<proteinExistence type="predicted"/>
<evidence type="ECO:0000313" key="3">
    <source>
        <dbReference type="EMBL" id="RVW76555.1"/>
    </source>
</evidence>
<dbReference type="Proteomes" id="UP000288805">
    <property type="component" value="Unassembled WGS sequence"/>
</dbReference>
<evidence type="ECO:0000256" key="1">
    <source>
        <dbReference type="ARBA" id="ARBA00022857"/>
    </source>
</evidence>
<accession>A0A438GWI0</accession>
<sequence length="264" mass="29524">MQVLLMCATDDPKKTEHLLALEGAKERLLLFKAHLLEVGSFDSVADGCDGVFCTASPVVLIIHNPQLWYTLSKTLAEEAAWKLTRENGTDMVTVNPGWVIGPLLRPTLNLSVEKVLKLLKAVLCCLLWSLPIQSSGYWEICMRLGKDIFYFDLLSPSGLKDSWTVKGLKTCEWNHYPELTPLILACGLCCHHLTSPGICFNYKGVVPAITKVVCCATLELLDISDGIRKEKHFPIKLIDGLMLEMLPLPIFKHMRFQQLVEDTA</sequence>
<evidence type="ECO:0000313" key="4">
    <source>
        <dbReference type="Proteomes" id="UP000288805"/>
    </source>
</evidence>
<dbReference type="PANTHER" id="PTHR10366:SF575">
    <property type="entry name" value="NAD-DEPENDENT EPIMERASE_DEHYDRATASE DOMAIN-CONTAINING PROTEIN"/>
    <property type="match status" value="1"/>
</dbReference>
<gene>
    <name evidence="3" type="primary">TKPR1_9</name>
    <name evidence="3" type="ORF">CK203_048689</name>
</gene>
<dbReference type="EMBL" id="QGNW01000326">
    <property type="protein sequence ID" value="RVW76555.1"/>
    <property type="molecule type" value="Genomic_DNA"/>
</dbReference>
<protein>
    <submittedName>
        <fullName evidence="3">Tetraketide alpha-pyrone reductase 1</fullName>
    </submittedName>
</protein>
<organism evidence="3 4">
    <name type="scientific">Vitis vinifera</name>
    <name type="common">Grape</name>
    <dbReference type="NCBI Taxonomy" id="29760"/>
    <lineage>
        <taxon>Eukaryota</taxon>
        <taxon>Viridiplantae</taxon>
        <taxon>Streptophyta</taxon>
        <taxon>Embryophyta</taxon>
        <taxon>Tracheophyta</taxon>
        <taxon>Spermatophyta</taxon>
        <taxon>Magnoliopsida</taxon>
        <taxon>eudicotyledons</taxon>
        <taxon>Gunneridae</taxon>
        <taxon>Pentapetalae</taxon>
        <taxon>rosids</taxon>
        <taxon>Vitales</taxon>
        <taxon>Vitaceae</taxon>
        <taxon>Viteae</taxon>
        <taxon>Vitis</taxon>
    </lineage>
</organism>
<dbReference type="AlphaFoldDB" id="A0A438GWI0"/>
<keyword evidence="2" id="KW-0560">Oxidoreductase</keyword>
<keyword evidence="1" id="KW-0521">NADP</keyword>
<dbReference type="Gene3D" id="3.40.50.720">
    <property type="entry name" value="NAD(P)-binding Rossmann-like Domain"/>
    <property type="match status" value="2"/>
</dbReference>
<dbReference type="PANTHER" id="PTHR10366">
    <property type="entry name" value="NAD DEPENDENT EPIMERASE/DEHYDRATASE"/>
    <property type="match status" value="1"/>
</dbReference>